<evidence type="ECO:0000256" key="5">
    <source>
        <dbReference type="SAM" id="SignalP"/>
    </source>
</evidence>
<dbReference type="Proteomes" id="UP000586305">
    <property type="component" value="Unassembled WGS sequence"/>
</dbReference>
<reference evidence="7 8" key="1">
    <citation type="submission" date="2020-04" db="EMBL/GenBank/DDBJ databases">
        <title>Pseudoalteromonas caenipelagi sp. nov., isolated from a tidal flat.</title>
        <authorList>
            <person name="Park S."/>
            <person name="Yoon J.-H."/>
        </authorList>
    </citation>
    <scope>NUCLEOTIDE SEQUENCE [LARGE SCALE GENOMIC DNA]</scope>
    <source>
        <strain evidence="7 8">JBTF-M23</strain>
    </source>
</reference>
<dbReference type="EMBL" id="JABBPG010000014">
    <property type="protein sequence ID" value="NOU53011.1"/>
    <property type="molecule type" value="Genomic_DNA"/>
</dbReference>
<sequence length="168" mass="19038">MIKKVNHLIFASALLLNISGCSTVQADSQPPKNYETYITAGDNFKHRSFTDINGDKIELGDKRKLVILFATWCSDSQRTLQELKASPLINDPNLQIIAIGRNENNESMAKFNEEYQLPFALVSDPEREIYSQYANAGIPRLILLNERNQVVKTLIGEEPNSIDKVIWK</sequence>
<name>A0A849VMZ2_9GAMM</name>
<evidence type="ECO:0000256" key="3">
    <source>
        <dbReference type="ARBA" id="ARBA00023157"/>
    </source>
</evidence>
<keyword evidence="3" id="KW-1015">Disulfide bond</keyword>
<proteinExistence type="predicted"/>
<comment type="caution">
    <text evidence="7">The sequence shown here is derived from an EMBL/GenBank/DDBJ whole genome shotgun (WGS) entry which is preliminary data.</text>
</comment>
<dbReference type="GO" id="GO:0016209">
    <property type="term" value="F:antioxidant activity"/>
    <property type="evidence" value="ECO:0007669"/>
    <property type="project" value="InterPro"/>
</dbReference>
<gene>
    <name evidence="7" type="ORF">HG263_21135</name>
</gene>
<comment type="subcellular location">
    <subcellularLocation>
        <location evidence="1">Cell envelope</location>
    </subcellularLocation>
</comment>
<dbReference type="InterPro" id="IPR050553">
    <property type="entry name" value="Thioredoxin_ResA/DsbE_sf"/>
</dbReference>
<keyword evidence="4" id="KW-0676">Redox-active center</keyword>
<dbReference type="Pfam" id="PF00578">
    <property type="entry name" value="AhpC-TSA"/>
    <property type="match status" value="1"/>
</dbReference>
<dbReference type="PANTHER" id="PTHR42852:SF6">
    <property type="entry name" value="THIOL:DISULFIDE INTERCHANGE PROTEIN DSBE"/>
    <property type="match status" value="1"/>
</dbReference>
<dbReference type="InterPro" id="IPR000866">
    <property type="entry name" value="AhpC/TSA"/>
</dbReference>
<evidence type="ECO:0000313" key="7">
    <source>
        <dbReference type="EMBL" id="NOU53011.1"/>
    </source>
</evidence>
<evidence type="ECO:0000313" key="8">
    <source>
        <dbReference type="Proteomes" id="UP000586305"/>
    </source>
</evidence>
<accession>A0A849VMZ2</accession>
<dbReference type="AlphaFoldDB" id="A0A849VMZ2"/>
<evidence type="ECO:0000256" key="1">
    <source>
        <dbReference type="ARBA" id="ARBA00004196"/>
    </source>
</evidence>
<dbReference type="CDD" id="cd02966">
    <property type="entry name" value="TlpA_like_family"/>
    <property type="match status" value="1"/>
</dbReference>
<dbReference type="Gene3D" id="3.40.30.10">
    <property type="entry name" value="Glutaredoxin"/>
    <property type="match status" value="1"/>
</dbReference>
<evidence type="ECO:0000259" key="6">
    <source>
        <dbReference type="Pfam" id="PF00578"/>
    </source>
</evidence>
<dbReference type="GO" id="GO:0030313">
    <property type="term" value="C:cell envelope"/>
    <property type="evidence" value="ECO:0007669"/>
    <property type="project" value="UniProtKB-SubCell"/>
</dbReference>
<protein>
    <submittedName>
        <fullName evidence="7">TlpA family protein disulfide reductase</fullName>
    </submittedName>
</protein>
<keyword evidence="8" id="KW-1185">Reference proteome</keyword>
<evidence type="ECO:0000256" key="4">
    <source>
        <dbReference type="ARBA" id="ARBA00023284"/>
    </source>
</evidence>
<dbReference type="SUPFAM" id="SSF52833">
    <property type="entry name" value="Thioredoxin-like"/>
    <property type="match status" value="1"/>
</dbReference>
<feature type="chain" id="PRO_5032798577" evidence="5">
    <location>
        <begin position="27"/>
        <end position="168"/>
    </location>
</feature>
<keyword evidence="2" id="KW-0201">Cytochrome c-type biogenesis</keyword>
<dbReference type="InterPro" id="IPR036249">
    <property type="entry name" value="Thioredoxin-like_sf"/>
</dbReference>
<feature type="signal peptide" evidence="5">
    <location>
        <begin position="1"/>
        <end position="26"/>
    </location>
</feature>
<keyword evidence="5" id="KW-0732">Signal</keyword>
<organism evidence="7 8">
    <name type="scientific">Pseudoalteromonas caenipelagi</name>
    <dbReference type="NCBI Taxonomy" id="2726988"/>
    <lineage>
        <taxon>Bacteria</taxon>
        <taxon>Pseudomonadati</taxon>
        <taxon>Pseudomonadota</taxon>
        <taxon>Gammaproteobacteria</taxon>
        <taxon>Alteromonadales</taxon>
        <taxon>Pseudoalteromonadaceae</taxon>
        <taxon>Pseudoalteromonas</taxon>
    </lineage>
</organism>
<feature type="domain" description="Alkyl hydroperoxide reductase subunit C/ Thiol specific antioxidant" evidence="6">
    <location>
        <begin position="43"/>
        <end position="148"/>
    </location>
</feature>
<evidence type="ECO:0000256" key="2">
    <source>
        <dbReference type="ARBA" id="ARBA00022748"/>
    </source>
</evidence>
<dbReference type="GO" id="GO:0017004">
    <property type="term" value="P:cytochrome complex assembly"/>
    <property type="evidence" value="ECO:0007669"/>
    <property type="project" value="UniProtKB-KW"/>
</dbReference>
<dbReference type="RefSeq" id="WP_171628046.1">
    <property type="nucleotide sequence ID" value="NZ_JABBPG010000014.1"/>
</dbReference>
<dbReference type="GO" id="GO:0016491">
    <property type="term" value="F:oxidoreductase activity"/>
    <property type="evidence" value="ECO:0007669"/>
    <property type="project" value="InterPro"/>
</dbReference>
<dbReference type="PANTHER" id="PTHR42852">
    <property type="entry name" value="THIOL:DISULFIDE INTERCHANGE PROTEIN DSBE"/>
    <property type="match status" value="1"/>
</dbReference>